<feature type="transmembrane region" description="Helical" evidence="7">
    <location>
        <begin position="118"/>
        <end position="138"/>
    </location>
</feature>
<evidence type="ECO:0000256" key="7">
    <source>
        <dbReference type="RuleBase" id="RU363032"/>
    </source>
</evidence>
<accession>A0A3T1D0C7</accession>
<comment type="subcellular location">
    <subcellularLocation>
        <location evidence="1 7">Cell membrane</location>
        <topology evidence="1 7">Multi-pass membrane protein</topology>
    </subcellularLocation>
</comment>
<gene>
    <name evidence="9" type="ORF">KCTCHS21_09490</name>
</gene>
<comment type="similarity">
    <text evidence="7">Belongs to the binding-protein-dependent transport system permease family.</text>
</comment>
<dbReference type="Pfam" id="PF00528">
    <property type="entry name" value="BPD_transp_1"/>
    <property type="match status" value="1"/>
</dbReference>
<dbReference type="Proteomes" id="UP000289856">
    <property type="component" value="Chromosome"/>
</dbReference>
<dbReference type="PROSITE" id="PS50928">
    <property type="entry name" value="ABC_TM1"/>
    <property type="match status" value="1"/>
</dbReference>
<keyword evidence="5 7" id="KW-1133">Transmembrane helix</keyword>
<dbReference type="InterPro" id="IPR051393">
    <property type="entry name" value="ABC_transporter_permease"/>
</dbReference>
<evidence type="ECO:0000256" key="6">
    <source>
        <dbReference type="ARBA" id="ARBA00023136"/>
    </source>
</evidence>
<dbReference type="InterPro" id="IPR000515">
    <property type="entry name" value="MetI-like"/>
</dbReference>
<dbReference type="AlphaFoldDB" id="A0A3T1D0C7"/>
<evidence type="ECO:0000256" key="3">
    <source>
        <dbReference type="ARBA" id="ARBA00022475"/>
    </source>
</evidence>
<organism evidence="9 10">
    <name type="scientific">Cohnella abietis</name>
    <dbReference type="NCBI Taxonomy" id="2507935"/>
    <lineage>
        <taxon>Bacteria</taxon>
        <taxon>Bacillati</taxon>
        <taxon>Bacillota</taxon>
        <taxon>Bacilli</taxon>
        <taxon>Bacillales</taxon>
        <taxon>Paenibacillaceae</taxon>
        <taxon>Cohnella</taxon>
    </lineage>
</organism>
<feature type="transmembrane region" description="Helical" evidence="7">
    <location>
        <begin position="221"/>
        <end position="240"/>
    </location>
</feature>
<keyword evidence="2 7" id="KW-0813">Transport</keyword>
<keyword evidence="4 7" id="KW-0812">Transmembrane</keyword>
<protein>
    <submittedName>
        <fullName evidence="9">Sugar ABC transporter permease</fullName>
    </submittedName>
</protein>
<dbReference type="SUPFAM" id="SSF161098">
    <property type="entry name" value="MetI-like"/>
    <property type="match status" value="1"/>
</dbReference>
<evidence type="ECO:0000256" key="5">
    <source>
        <dbReference type="ARBA" id="ARBA00022989"/>
    </source>
</evidence>
<dbReference type="CDD" id="cd06261">
    <property type="entry name" value="TM_PBP2"/>
    <property type="match status" value="1"/>
</dbReference>
<sequence length="301" mass="34444">MELIMETKPEKKQKRKFVIRWVPVLFLTPAIICYLLFKYYPTLRMIHISFFDYNVGNPPGKFVGVDNFIQTLTSSSFWHAFGITLMFALMYLVLTFWIPIVQALFLNEIHRGNVLFRFIYQIPAIAPGVVTVLIWKYMYNPDYGVLNYYLGKLGLGPYLWLNDLNMVKYAIVLPSVFASSGIAILLYYSAIRAVSTEILEAAKMDGSGPWRRMISIILPNIQYIILIQFIAFLTGALYTFDNIYVFTQGGPANQTMVASILVYNAAFNELRFGTASAISFLLFILTAVITFIQLRQSRESD</sequence>
<reference evidence="9 10" key="1">
    <citation type="submission" date="2019-01" db="EMBL/GenBank/DDBJ databases">
        <title>Complete genome sequence of Cohnella hallensis HS21 isolated from Korean fir (Abies koreana) rhizospheric soil.</title>
        <authorList>
            <person name="Jiang L."/>
            <person name="Kang S.W."/>
            <person name="Kim S."/>
            <person name="Jung J."/>
            <person name="Kim C.Y."/>
            <person name="Kim D.H."/>
            <person name="Kim S.W."/>
            <person name="Lee J."/>
        </authorList>
    </citation>
    <scope>NUCLEOTIDE SEQUENCE [LARGE SCALE GENOMIC DNA]</scope>
    <source>
        <strain evidence="9 10">HS21</strain>
    </source>
</reference>
<dbReference type="RefSeq" id="WP_232058076.1">
    <property type="nucleotide sequence ID" value="NZ_AP019400.1"/>
</dbReference>
<dbReference type="KEGG" id="cohn:KCTCHS21_09490"/>
<evidence type="ECO:0000313" key="10">
    <source>
        <dbReference type="Proteomes" id="UP000289856"/>
    </source>
</evidence>
<dbReference type="PANTHER" id="PTHR30193:SF41">
    <property type="entry name" value="DIACETYLCHITOBIOSE UPTAKE SYSTEM PERMEASE PROTEIN NGCF"/>
    <property type="match status" value="1"/>
</dbReference>
<dbReference type="GO" id="GO:0005886">
    <property type="term" value="C:plasma membrane"/>
    <property type="evidence" value="ECO:0007669"/>
    <property type="project" value="UniProtKB-SubCell"/>
</dbReference>
<feature type="transmembrane region" description="Helical" evidence="7">
    <location>
        <begin position="166"/>
        <end position="188"/>
    </location>
</feature>
<dbReference type="EMBL" id="AP019400">
    <property type="protein sequence ID" value="BBI31550.1"/>
    <property type="molecule type" value="Genomic_DNA"/>
</dbReference>
<keyword evidence="3" id="KW-1003">Cell membrane</keyword>
<dbReference type="InterPro" id="IPR035906">
    <property type="entry name" value="MetI-like_sf"/>
</dbReference>
<dbReference type="PANTHER" id="PTHR30193">
    <property type="entry name" value="ABC TRANSPORTER PERMEASE PROTEIN"/>
    <property type="match status" value="1"/>
</dbReference>
<dbReference type="Gene3D" id="1.10.3720.10">
    <property type="entry name" value="MetI-like"/>
    <property type="match status" value="1"/>
</dbReference>
<name>A0A3T1D0C7_9BACL</name>
<feature type="transmembrane region" description="Helical" evidence="7">
    <location>
        <begin position="272"/>
        <end position="292"/>
    </location>
</feature>
<feature type="domain" description="ABC transmembrane type-1" evidence="8">
    <location>
        <begin position="81"/>
        <end position="293"/>
    </location>
</feature>
<evidence type="ECO:0000256" key="4">
    <source>
        <dbReference type="ARBA" id="ARBA00022692"/>
    </source>
</evidence>
<evidence type="ECO:0000256" key="2">
    <source>
        <dbReference type="ARBA" id="ARBA00022448"/>
    </source>
</evidence>
<feature type="transmembrane region" description="Helical" evidence="7">
    <location>
        <begin position="77"/>
        <end position="106"/>
    </location>
</feature>
<dbReference type="GO" id="GO:0055085">
    <property type="term" value="P:transmembrane transport"/>
    <property type="evidence" value="ECO:0007669"/>
    <property type="project" value="InterPro"/>
</dbReference>
<evidence type="ECO:0000313" key="9">
    <source>
        <dbReference type="EMBL" id="BBI31550.1"/>
    </source>
</evidence>
<keyword evidence="10" id="KW-1185">Reference proteome</keyword>
<keyword evidence="6 7" id="KW-0472">Membrane</keyword>
<proteinExistence type="inferred from homology"/>
<feature type="transmembrane region" description="Helical" evidence="7">
    <location>
        <begin position="21"/>
        <end position="40"/>
    </location>
</feature>
<evidence type="ECO:0000256" key="1">
    <source>
        <dbReference type="ARBA" id="ARBA00004651"/>
    </source>
</evidence>
<evidence type="ECO:0000259" key="8">
    <source>
        <dbReference type="PROSITE" id="PS50928"/>
    </source>
</evidence>